<dbReference type="GO" id="GO:0005634">
    <property type="term" value="C:nucleus"/>
    <property type="evidence" value="ECO:0007669"/>
    <property type="project" value="UniProtKB-SubCell"/>
</dbReference>
<keyword evidence="3" id="KW-0678">Repressor</keyword>
<keyword evidence="6" id="KW-0804">Transcription</keyword>
<dbReference type="STRING" id="595528.A0A0D2WX94"/>
<evidence type="ECO:0000259" key="9">
    <source>
        <dbReference type="Pfam" id="PF12145"/>
    </source>
</evidence>
<dbReference type="OrthoDB" id="20828at2759"/>
<feature type="compositionally biased region" description="Polar residues" evidence="8">
    <location>
        <begin position="1591"/>
        <end position="1602"/>
    </location>
</feature>
<evidence type="ECO:0000256" key="3">
    <source>
        <dbReference type="ARBA" id="ARBA00022491"/>
    </source>
</evidence>
<feature type="region of interest" description="Disordered" evidence="8">
    <location>
        <begin position="1579"/>
        <end position="1671"/>
    </location>
</feature>
<feature type="region of interest" description="Disordered" evidence="8">
    <location>
        <begin position="1253"/>
        <end position="1272"/>
    </location>
</feature>
<feature type="region of interest" description="Disordered" evidence="8">
    <location>
        <begin position="1017"/>
        <end position="1037"/>
    </location>
</feature>
<feature type="compositionally biased region" description="Polar residues" evidence="8">
    <location>
        <begin position="713"/>
        <end position="724"/>
    </location>
</feature>
<feature type="compositionally biased region" description="Low complexity" evidence="8">
    <location>
        <begin position="1132"/>
        <end position="1149"/>
    </location>
</feature>
<dbReference type="EMBL" id="KE346375">
    <property type="protein sequence ID" value="KJE97755.1"/>
    <property type="molecule type" value="Genomic_DNA"/>
</dbReference>
<dbReference type="PANTHER" id="PTHR46567:SF1">
    <property type="entry name" value="MEDIATOR OF RNA POLYMERASE II TRANSCRIPTION SUBUNIT 12"/>
    <property type="match status" value="1"/>
</dbReference>
<evidence type="ECO:0000256" key="6">
    <source>
        <dbReference type="ARBA" id="ARBA00023163"/>
    </source>
</evidence>
<evidence type="ECO:0000256" key="7">
    <source>
        <dbReference type="ARBA" id="ARBA00023242"/>
    </source>
</evidence>
<feature type="domain" description="Mediator complex subunit Med12 LCEWAV-domain" evidence="9">
    <location>
        <begin position="836"/>
        <end position="881"/>
    </location>
</feature>
<feature type="region of interest" description="Disordered" evidence="8">
    <location>
        <begin position="2467"/>
        <end position="2487"/>
    </location>
</feature>
<organism evidence="10 11">
    <name type="scientific">Capsaspora owczarzaki (strain ATCC 30864)</name>
    <dbReference type="NCBI Taxonomy" id="595528"/>
    <lineage>
        <taxon>Eukaryota</taxon>
        <taxon>Filasterea</taxon>
        <taxon>Capsaspora</taxon>
    </lineage>
</organism>
<evidence type="ECO:0000256" key="5">
    <source>
        <dbReference type="ARBA" id="ARBA00023159"/>
    </source>
</evidence>
<feature type="region of interest" description="Disordered" evidence="8">
    <location>
        <begin position="1"/>
        <end position="28"/>
    </location>
</feature>
<proteinExistence type="inferred from homology"/>
<evidence type="ECO:0000313" key="10">
    <source>
        <dbReference type="EMBL" id="KJE97755.1"/>
    </source>
</evidence>
<evidence type="ECO:0000256" key="1">
    <source>
        <dbReference type="ARBA" id="ARBA00004123"/>
    </source>
</evidence>
<feature type="region of interest" description="Disordered" evidence="8">
    <location>
        <begin position="2386"/>
        <end position="2423"/>
    </location>
</feature>
<feature type="compositionally biased region" description="Low complexity" evidence="8">
    <location>
        <begin position="244"/>
        <end position="263"/>
    </location>
</feature>
<feature type="compositionally biased region" description="Low complexity" evidence="8">
    <location>
        <begin position="2406"/>
        <end position="2418"/>
    </location>
</feature>
<feature type="compositionally biased region" description="Gly residues" evidence="8">
    <location>
        <begin position="1"/>
        <end position="15"/>
    </location>
</feature>
<feature type="region of interest" description="Disordered" evidence="8">
    <location>
        <begin position="543"/>
        <end position="568"/>
    </location>
</feature>
<evidence type="ECO:0000256" key="4">
    <source>
        <dbReference type="ARBA" id="ARBA00023015"/>
    </source>
</evidence>
<keyword evidence="11" id="KW-1185">Reference proteome</keyword>
<gene>
    <name evidence="10" type="ORF">CAOG_007858</name>
</gene>
<feature type="compositionally biased region" description="Polar residues" evidence="8">
    <location>
        <begin position="1901"/>
        <end position="1914"/>
    </location>
</feature>
<comment type="similarity">
    <text evidence="2">Belongs to the Mediator complex subunit 12 family.</text>
</comment>
<accession>A0A0D2WX94</accession>
<keyword evidence="5" id="KW-0010">Activator</keyword>
<feature type="compositionally biased region" description="Low complexity" evidence="8">
    <location>
        <begin position="1256"/>
        <end position="1267"/>
    </location>
</feature>
<feature type="compositionally biased region" description="Basic and acidic residues" evidence="8">
    <location>
        <begin position="730"/>
        <end position="751"/>
    </location>
</feature>
<feature type="region of interest" description="Disordered" evidence="8">
    <location>
        <begin position="1856"/>
        <end position="1928"/>
    </location>
</feature>
<keyword evidence="4" id="KW-0805">Transcription regulation</keyword>
<dbReference type="InterPro" id="IPR021990">
    <property type="entry name" value="Mediator_Med12_LCEWAV"/>
</dbReference>
<dbReference type="PANTHER" id="PTHR46567">
    <property type="entry name" value="MEDIATOR OF RNA POLYMERASE II TRANSCRIPTION SUBUNIT 12"/>
    <property type="match status" value="1"/>
</dbReference>
<feature type="region of interest" description="Disordered" evidence="8">
    <location>
        <begin position="1475"/>
        <end position="1512"/>
    </location>
</feature>
<feature type="compositionally biased region" description="Low complexity" evidence="8">
    <location>
        <begin position="1082"/>
        <end position="1094"/>
    </location>
</feature>
<sequence>MSTGGPSGASIGGPPSGSTGASHALKPYELERPKRVELSAKLGIPDLFPQRRDQQEDVMNVETLAKGYNTQQAKAVDAEDGSWHSRAKDERILQLTLDGFRSIRKARASRAQIPDHDSHNVKGITYNRGPGQHMTLKEWFVEVESGSMTPSQLAASYPITDRKIVWNHFCDLRVEQRWPISLITWVVKFIFACDYNATQKTEFRTLSEELASHVCSATKAALQEFDKIPSAVMAQAGGGIPQSAPGSLAAPGHSPAPSSAAFAKGRTPGPGGSSTAAAAPAGTAEQAITVLNSHHARWQYFCRLLVALYVDGLVDRRKVFDCLISLVAQSNVRALALVVPLVVDFAELIALYQPFVRHMLTTCEKRLREFDDASANAMSGAAKSVLDSLPASQKSSAVTSPGHLLQSGVMLDELNKATSTRLMQMHQSYHPQVHMALILLMQSLIALCPDAQVAYGVRTFARISKVLVGAHLHASGDSTFKSCFRSTMSQLQRRVDLLFKYSQLTAASAQGAPGLSSGPMTAASGLRTAAATAAAAAAAAGASGAARNTGPPGNASSRLPPATAALPASGAKSSSASFVPAQLDPTLTWLQLAASSTSPFTPRVVQALELYPLLDETALLSASSASSASPSTPQRSDIAALYRTVFYQQPEPSIPGQRLAVQPRVVRALCEWAVHSHGVPDREFSRALTVVALLTHHARVLHSGKTGVLPAAESQTSRSLPTSTGKRRHQYTDFDSESHPSKQVRIEEPDGRITAVATASSSSTAAADANNNNNPLLWSLPSLTFPSPLQSVFLQYLDHQSIEWASLFRSSSLDRASTNPISTAPAGAPLPIQDTMRRLVLLFSELTSRRLFSHNAYVQTLISRGDMDCAIELHRRPPSAPLTLAQQRAVGHFALVQQLPVGLAHALDPEYSRLAQTFSASSTPNFRALFNVDDHAQDRSQRRVTLVGVRHAAAVASNEIATTRLHARLLVEWLNRISTQVHDPAVQAAYERNESHHMASQLDHKNGQFSERAHLPSVSPASPAMLTTPSPTFAYSERPNSAMGGLAMQSLGYASGFGISPPNSEPVLSNDFGMPSDGGQYLQPQSASLQSSAQRPGFASSHQHATAMFGTPVSIDTPLGTQGSTAASYSAMSAGPAASSPFASPNPASGGMHANTLPHSHQQAASGVPLQTLRTSLAHQHHQRQRAGWFARQFAVQLLPQMDSVDASHAPAVIDFADACDKLQDFSHHNRRQILSLVMDCLVAHIDRGRLLSSPHQQQQQQQQHQQSRLGATAVSTAPIVPGGISASANQRAKATASSSGLVPETLVRRLPWLAPEQLFELARLCLHLGCPDLLLRFLLLISNPQLAAHCSVQLLAGMLALVDSLPLLRDASPELMQNLALSLFEALPSLVMTETGTTAGATGWVATCSATEVELAAVFPPAISPILWSAPLARHAARFVERAIAFEPTLGASCPQHANRLPAVLRYGSSTARSSPGALDSSSTLSGGAVPPSGVHTMAAPSGVPGSTAESNYSTALSSTLLEHIRRSQPRTIDTVAIVQELTAAGRNVNNLTTAFVHQVLLVLSQAAAGPTSSAAAALDEPGAFRRPTPSASRPQNSSPSFLDDPSLAPEPTSVGFVASPFPTTHSGATPVEALSDPMMDDSEAHSQPTSATINNSGSLNHPTTTSTSRDDAAAAAAAAALDSGMMMDTTPAAPIRRHVVSSRRGHRPPHVIAALADGADWAQVLCELSDQLPIESSTTQVLASLVGVAAKLAPPKAATPTSALTAMMGNTQSASHPQPVAADSSNAGTSNSAGPDSSNPSVLGAVEASLVVGLCARGVLSVSRVVEEFLLPRMATLVEQLTAAARRSSSTVLLTTSGSGGATSASHGVSGVSSPAGALPTPSRLPSAASSSLGLSSSTNMASPNSISSAQSLVGARGGPPSVSAPTASWDMDVDDTQLGAQVHALLALTVALFGAGKRDATLEDWTLGQIVVLHGGLAAVRSDQLALLAVQLTCLARNHLWEAACLVARDLVLRHPVFDLPYAHVSRAFSAAFLPALTERALTPSDALTLSTRMLPNQSAEEYDSLAMPSLAGLTLWNIPQAWLRTRLYVHTLPSNTTAQQRRDVLDRLFDAIVDGFSHARQDPTVIPGVPPAHYLIQSLDHPCVMNGIVVELLDFWQVPGRDVLSCPLHRALLTARGMGTQLAPRRSPGQALASVFQQGRQISRSSVLVPSSLQTNQAPTSPLVVERAVFDLVISLLKASSLRAISASAISPSQLLSTLLARLQWHVEQWEAHVSAQQRAGAQSAIPQQPALAVMHLFPLPNEQAIDLALVLSLTSFILTYRDSSSTDDYYHRWITTLISVLHLDLHNVLSEIGDPYTQVIDMLSMMCSFVDPVENSMLNAGPNAADLASGSGRTTSLGPTQQHQQQQLQHQQHASNQKLRKHLNEEMCTLLPELRARCCRMFLAPGVQAVVSVASAGATGKAQQQQPAEQQASQQATPTTPAAVQAAQSEYVTVSANPRLQFFKPWEINEAYSSEYPLAWSWFHAQTADFRPFNSLMRLNAKHHQIRPKALLLEALHPTLLAAETDQLMLQSQATKGPQNSSSAAQNLDEWLMPMDVIELDDKGAIVGSSSESGHRPVAQWV</sequence>
<feature type="region of interest" description="Disordered" evidence="8">
    <location>
        <begin position="1772"/>
        <end position="1802"/>
    </location>
</feature>
<dbReference type="InParanoid" id="A0A0D2WX94"/>
<feature type="region of interest" description="Disordered" evidence="8">
    <location>
        <begin position="1062"/>
        <end position="1102"/>
    </location>
</feature>
<name>A0A0D2WX94_CAPO3</name>
<comment type="subcellular location">
    <subcellularLocation>
        <location evidence="1">Nucleus</location>
    </subcellularLocation>
</comment>
<evidence type="ECO:0000313" key="11">
    <source>
        <dbReference type="Proteomes" id="UP000008743"/>
    </source>
</evidence>
<dbReference type="Proteomes" id="UP000008743">
    <property type="component" value="Unassembled WGS sequence"/>
</dbReference>
<evidence type="ECO:0000256" key="2">
    <source>
        <dbReference type="ARBA" id="ARBA00010289"/>
    </source>
</evidence>
<feature type="region of interest" description="Disordered" evidence="8">
    <location>
        <begin position="1132"/>
        <end position="1166"/>
    </location>
</feature>
<dbReference type="RefSeq" id="XP_004342943.1">
    <property type="nucleotide sequence ID" value="XM_004342893.2"/>
</dbReference>
<protein>
    <recommendedName>
        <fullName evidence="9">Mediator complex subunit Med12 LCEWAV-domain domain-containing protein</fullName>
    </recommendedName>
</protein>
<feature type="compositionally biased region" description="Polar residues" evidence="8">
    <location>
        <begin position="1475"/>
        <end position="1487"/>
    </location>
</feature>
<dbReference type="Pfam" id="PF12145">
    <property type="entry name" value="Med12-LCEWAV"/>
    <property type="match status" value="1"/>
</dbReference>
<feature type="compositionally biased region" description="Polar residues" evidence="8">
    <location>
        <begin position="1785"/>
        <end position="1802"/>
    </location>
</feature>
<reference evidence="11" key="1">
    <citation type="submission" date="2011-02" db="EMBL/GenBank/DDBJ databases">
        <title>The Genome Sequence of Capsaspora owczarzaki ATCC 30864.</title>
        <authorList>
            <person name="Russ C."/>
            <person name="Cuomo C."/>
            <person name="Burger G."/>
            <person name="Gray M.W."/>
            <person name="Holland P.W.H."/>
            <person name="King N."/>
            <person name="Lang F.B.F."/>
            <person name="Roger A.J."/>
            <person name="Ruiz-Trillo I."/>
            <person name="Young S.K."/>
            <person name="Zeng Q."/>
            <person name="Gargeya S."/>
            <person name="Alvarado L."/>
            <person name="Berlin A."/>
            <person name="Chapman S.B."/>
            <person name="Chen Z."/>
            <person name="Freedman E."/>
            <person name="Gellesch M."/>
            <person name="Goldberg J."/>
            <person name="Griggs A."/>
            <person name="Gujja S."/>
            <person name="Heilman E."/>
            <person name="Heiman D."/>
            <person name="Howarth C."/>
            <person name="Mehta T."/>
            <person name="Neiman D."/>
            <person name="Pearson M."/>
            <person name="Roberts A."/>
            <person name="Saif S."/>
            <person name="Shea T."/>
            <person name="Shenoy N."/>
            <person name="Sisk P."/>
            <person name="Stolte C."/>
            <person name="Sykes S."/>
            <person name="White J."/>
            <person name="Yandava C."/>
            <person name="Haas B."/>
            <person name="Nusbaum C."/>
            <person name="Birren B."/>
        </authorList>
    </citation>
    <scope>NUCLEOTIDE SEQUENCE</scope>
    <source>
        <strain evidence="11">ATCC 30864</strain>
    </source>
</reference>
<feature type="compositionally biased region" description="Polar residues" evidence="8">
    <location>
        <begin position="2396"/>
        <end position="2405"/>
    </location>
</feature>
<feature type="region of interest" description="Disordered" evidence="8">
    <location>
        <begin position="709"/>
        <end position="751"/>
    </location>
</feature>
<keyword evidence="7" id="KW-0539">Nucleus</keyword>
<feature type="compositionally biased region" description="Low complexity" evidence="8">
    <location>
        <begin position="1856"/>
        <end position="1900"/>
    </location>
</feature>
<evidence type="ECO:0000256" key="8">
    <source>
        <dbReference type="SAM" id="MobiDB-lite"/>
    </source>
</evidence>
<feature type="region of interest" description="Disordered" evidence="8">
    <location>
        <begin position="244"/>
        <end position="278"/>
    </location>
</feature>
<feature type="compositionally biased region" description="Polar residues" evidence="8">
    <location>
        <begin position="1647"/>
        <end position="1669"/>
    </location>
</feature>